<keyword evidence="2" id="KW-1185">Reference proteome</keyword>
<gene>
    <name evidence="1" type="ORF">KGMB01110_19770</name>
</gene>
<proteinExistence type="predicted"/>
<comment type="caution">
    <text evidence="1">The sequence shown here is derived from an EMBL/GenBank/DDBJ whole genome shotgun (WGS) entry which is preliminary data.</text>
</comment>
<dbReference type="Proteomes" id="UP000265643">
    <property type="component" value="Unassembled WGS sequence"/>
</dbReference>
<evidence type="ECO:0000313" key="1">
    <source>
        <dbReference type="EMBL" id="GCA67541.1"/>
    </source>
</evidence>
<sequence>MKKKVSELLEQIETYHPWNEQEEKDKVLILDWIKNNVDAFSRDNKVAHMTASAWVVNRERDKVLMLYHNIYHSWS</sequence>
<organism evidence="1 2">
    <name type="scientific">Mediterraneibacter butyricigenes</name>
    <dbReference type="NCBI Taxonomy" id="2316025"/>
    <lineage>
        <taxon>Bacteria</taxon>
        <taxon>Bacillati</taxon>
        <taxon>Bacillota</taxon>
        <taxon>Clostridia</taxon>
        <taxon>Lachnospirales</taxon>
        <taxon>Lachnospiraceae</taxon>
        <taxon>Mediterraneibacter</taxon>
    </lineage>
</organism>
<protein>
    <submittedName>
        <fullName evidence="1">Uncharacterized protein</fullName>
    </submittedName>
</protein>
<dbReference type="AlphaFoldDB" id="A0A391P1M2"/>
<dbReference type="EMBL" id="BHGK01000001">
    <property type="protein sequence ID" value="GCA67541.1"/>
    <property type="molecule type" value="Genomic_DNA"/>
</dbReference>
<evidence type="ECO:0000313" key="2">
    <source>
        <dbReference type="Proteomes" id="UP000265643"/>
    </source>
</evidence>
<dbReference type="Gene3D" id="3.90.79.10">
    <property type="entry name" value="Nucleoside Triphosphate Pyrophosphohydrolase"/>
    <property type="match status" value="1"/>
</dbReference>
<name>A0A391P1M2_9FIRM</name>
<reference evidence="2" key="1">
    <citation type="submission" date="2018-09" db="EMBL/GenBank/DDBJ databases">
        <title>Draft Genome Sequence of Mediterraneibacter sp. KCTC 15684.</title>
        <authorList>
            <person name="Kim J.S."/>
            <person name="Han K.I."/>
            <person name="Suh M.K."/>
            <person name="Lee K.C."/>
            <person name="Eom M.K."/>
            <person name="Lee J.H."/>
            <person name="Park S.H."/>
            <person name="Kang S.W."/>
            <person name="Park J.E."/>
            <person name="Oh B.S."/>
            <person name="Yu S.Y."/>
            <person name="Choi S.H."/>
            <person name="Lee D.H."/>
            <person name="Yoon H."/>
            <person name="Kim B."/>
            <person name="Yang S.J."/>
            <person name="Lee J.S."/>
        </authorList>
    </citation>
    <scope>NUCLEOTIDE SEQUENCE [LARGE SCALE GENOMIC DNA]</scope>
    <source>
        <strain evidence="2">KCTC 15684</strain>
    </source>
</reference>
<accession>A0A391P1M2</accession>